<keyword evidence="3" id="KW-1185">Reference proteome</keyword>
<reference evidence="2 3" key="1">
    <citation type="journal article" date="2024" name="J Genomics">
        <title>Draft genome sequencing and assembly of Favolaschia claudopus CIRM-BRFM 2984 isolated from oak limbs.</title>
        <authorList>
            <person name="Navarro D."/>
            <person name="Drula E."/>
            <person name="Chaduli D."/>
            <person name="Cazenave R."/>
            <person name="Ahrendt S."/>
            <person name="Wang J."/>
            <person name="Lipzen A."/>
            <person name="Daum C."/>
            <person name="Barry K."/>
            <person name="Grigoriev I.V."/>
            <person name="Favel A."/>
            <person name="Rosso M.N."/>
            <person name="Martin F."/>
        </authorList>
    </citation>
    <scope>NUCLEOTIDE SEQUENCE [LARGE SCALE GENOMIC DNA]</scope>
    <source>
        <strain evidence="2 3">CIRM-BRFM 2984</strain>
    </source>
</reference>
<sequence length="341" mass="37557">MANPKAGHNGIGYRHVESLTVDSKPPYLDPETIKPNANAQWVITDIVNMAQFLESRVSGDGSKYKATDLRECVLHLNKHIVVGGLKKLDGVRTKIADIMAIYRAVTYLKTRSGGSWDDDFGANVITETEEEVWQGIILSRPDCTPFRNQGWPPCSFIEKLDPAKPKGDNSFRPRIGAVGNEAVPPPPHCRPLPIRRARRLGSPRKSGSLLASHSESEYPIDSCTLAAQAPRLGPKTAQDAFTKVTDSLNLFGNQMSSATHDLTEALRQSNNNSSPERRRAALKTVQAEKWLPLGDRLRLGNLVGKGQTADEYLSWAEAGSPERKAWVGMTLGYSEDHYMNA</sequence>
<dbReference type="Proteomes" id="UP001362999">
    <property type="component" value="Unassembled WGS sequence"/>
</dbReference>
<proteinExistence type="predicted"/>
<evidence type="ECO:0000256" key="1">
    <source>
        <dbReference type="SAM" id="MobiDB-lite"/>
    </source>
</evidence>
<name>A0AAW0ANT6_9AGAR</name>
<evidence type="ECO:0008006" key="4">
    <source>
        <dbReference type="Google" id="ProtNLM"/>
    </source>
</evidence>
<protein>
    <recommendedName>
        <fullName evidence="4">Gag protein</fullName>
    </recommendedName>
</protein>
<comment type="caution">
    <text evidence="2">The sequence shown here is derived from an EMBL/GenBank/DDBJ whole genome shotgun (WGS) entry which is preliminary data.</text>
</comment>
<evidence type="ECO:0000313" key="3">
    <source>
        <dbReference type="Proteomes" id="UP001362999"/>
    </source>
</evidence>
<accession>A0AAW0ANT6</accession>
<dbReference type="AlphaFoldDB" id="A0AAW0ANT6"/>
<evidence type="ECO:0000313" key="2">
    <source>
        <dbReference type="EMBL" id="KAK7014660.1"/>
    </source>
</evidence>
<organism evidence="2 3">
    <name type="scientific">Favolaschia claudopus</name>
    <dbReference type="NCBI Taxonomy" id="2862362"/>
    <lineage>
        <taxon>Eukaryota</taxon>
        <taxon>Fungi</taxon>
        <taxon>Dikarya</taxon>
        <taxon>Basidiomycota</taxon>
        <taxon>Agaricomycotina</taxon>
        <taxon>Agaricomycetes</taxon>
        <taxon>Agaricomycetidae</taxon>
        <taxon>Agaricales</taxon>
        <taxon>Marasmiineae</taxon>
        <taxon>Mycenaceae</taxon>
        <taxon>Favolaschia</taxon>
    </lineage>
</organism>
<feature type="region of interest" description="Disordered" evidence="1">
    <location>
        <begin position="194"/>
        <end position="213"/>
    </location>
</feature>
<dbReference type="EMBL" id="JAWWNJ010000056">
    <property type="protein sequence ID" value="KAK7014660.1"/>
    <property type="molecule type" value="Genomic_DNA"/>
</dbReference>
<gene>
    <name evidence="2" type="ORF">R3P38DRAFT_3205597</name>
</gene>